<gene>
    <name evidence="1" type="ORF">O3303_20425</name>
</gene>
<keyword evidence="2" id="KW-1185">Reference proteome</keyword>
<geneLocation type="plasmid" evidence="1 2">
    <name>unnamed1</name>
</geneLocation>
<sequence>MFHYLYLIALDAGQVSVADQHLRAYRERLALMPAALQGNVWLESAFFAAAFQHDLTAARAFQAQAQLSSHIQADVPARVDAALARLAGDAPLARAKAHLALQELPGNLDQGSARFYAEWLADTLQWTTQHAPTNAG</sequence>
<organism evidence="1 2">
    <name type="scientific">Hymenobacter canadensis</name>
    <dbReference type="NCBI Taxonomy" id="2999067"/>
    <lineage>
        <taxon>Bacteria</taxon>
        <taxon>Pseudomonadati</taxon>
        <taxon>Bacteroidota</taxon>
        <taxon>Cytophagia</taxon>
        <taxon>Cytophagales</taxon>
        <taxon>Hymenobacteraceae</taxon>
        <taxon>Hymenobacter</taxon>
    </lineage>
</organism>
<keyword evidence="1" id="KW-0614">Plasmid</keyword>
<name>A0ABY7LYT1_9BACT</name>
<evidence type="ECO:0000313" key="2">
    <source>
        <dbReference type="Proteomes" id="UP001211005"/>
    </source>
</evidence>
<dbReference type="EMBL" id="CP114768">
    <property type="protein sequence ID" value="WBA43935.1"/>
    <property type="molecule type" value="Genomic_DNA"/>
</dbReference>
<accession>A0ABY7LYT1</accession>
<evidence type="ECO:0000313" key="1">
    <source>
        <dbReference type="EMBL" id="WBA43935.1"/>
    </source>
</evidence>
<dbReference type="RefSeq" id="WP_269561969.1">
    <property type="nucleotide sequence ID" value="NZ_CP114768.1"/>
</dbReference>
<proteinExistence type="predicted"/>
<protein>
    <submittedName>
        <fullName evidence="1">Uncharacterized protein</fullName>
    </submittedName>
</protein>
<reference evidence="1 2" key="1">
    <citation type="submission" date="2022-12" db="EMBL/GenBank/DDBJ databases">
        <title>Hymenobacter canadensis sp. nov. isolated from lake water of the Cambridge Bay, Canada.</title>
        <authorList>
            <person name="Kim W.H."/>
            <person name="Lee Y.M."/>
        </authorList>
    </citation>
    <scope>NUCLEOTIDE SEQUENCE [LARGE SCALE GENOMIC DNA]</scope>
    <source>
        <strain evidence="1 2">PAMC 29467</strain>
        <plasmid evidence="1 2">unnamed1</plasmid>
    </source>
</reference>
<dbReference type="Proteomes" id="UP001211005">
    <property type="component" value="Plasmid unnamed1"/>
</dbReference>